<gene>
    <name evidence="1" type="ORF">BDD14_2866</name>
</gene>
<evidence type="ECO:0000313" key="1">
    <source>
        <dbReference type="EMBL" id="RZU41349.1"/>
    </source>
</evidence>
<organism evidence="1 2">
    <name type="scientific">Edaphobacter modestus</name>
    <dbReference type="NCBI Taxonomy" id="388466"/>
    <lineage>
        <taxon>Bacteria</taxon>
        <taxon>Pseudomonadati</taxon>
        <taxon>Acidobacteriota</taxon>
        <taxon>Terriglobia</taxon>
        <taxon>Terriglobales</taxon>
        <taxon>Acidobacteriaceae</taxon>
        <taxon>Edaphobacter</taxon>
    </lineage>
</organism>
<reference evidence="1 2" key="1">
    <citation type="submission" date="2019-02" db="EMBL/GenBank/DDBJ databases">
        <title>Genomic Encyclopedia of Archaeal and Bacterial Type Strains, Phase II (KMG-II): from individual species to whole genera.</title>
        <authorList>
            <person name="Goeker M."/>
        </authorList>
    </citation>
    <scope>NUCLEOTIDE SEQUENCE [LARGE SCALE GENOMIC DNA]</scope>
    <source>
        <strain evidence="1 2">DSM 18101</strain>
    </source>
</reference>
<name>A0A4Q7YWC3_9BACT</name>
<dbReference type="SUPFAM" id="SSF53335">
    <property type="entry name" value="S-adenosyl-L-methionine-dependent methyltransferases"/>
    <property type="match status" value="1"/>
</dbReference>
<dbReference type="Gene3D" id="3.40.50.150">
    <property type="entry name" value="Vaccinia Virus protein VP39"/>
    <property type="match status" value="1"/>
</dbReference>
<dbReference type="AlphaFoldDB" id="A0A4Q7YWC3"/>
<evidence type="ECO:0000313" key="2">
    <source>
        <dbReference type="Proteomes" id="UP000292958"/>
    </source>
</evidence>
<dbReference type="RefSeq" id="WP_130419282.1">
    <property type="nucleotide sequence ID" value="NZ_SHKW01000001.1"/>
</dbReference>
<dbReference type="InterPro" id="IPR029063">
    <property type="entry name" value="SAM-dependent_MTases_sf"/>
</dbReference>
<proteinExistence type="predicted"/>
<evidence type="ECO:0008006" key="3">
    <source>
        <dbReference type="Google" id="ProtNLM"/>
    </source>
</evidence>
<dbReference type="OrthoDB" id="5329963at2"/>
<keyword evidence="2" id="KW-1185">Reference proteome</keyword>
<accession>A0A4Q7YWC3</accession>
<sequence>MHFTWKMKARVLARDSSVLNLLMGMRARKQQKAWETGGRFGPPHIIKQRMLLDHAQKFHIDTLVETGTYLGDMIFAMKDHFKKIYSIELSEELHERAKSAFRKYPHIHLVAGDSATAIESVLGGINERCLFWLDGHYSGGITALGDVRCPIRAEIEAILRHPIKDHVLLIDDAICFDGHHGYPTLFELHDIVVSRFPGYEMQVFDNVIQIRPTR</sequence>
<dbReference type="EMBL" id="SHKW01000001">
    <property type="protein sequence ID" value="RZU41349.1"/>
    <property type="molecule type" value="Genomic_DNA"/>
</dbReference>
<protein>
    <recommendedName>
        <fullName evidence="3">FkbM family methyltransferase</fullName>
    </recommendedName>
</protein>
<dbReference type="Proteomes" id="UP000292958">
    <property type="component" value="Unassembled WGS sequence"/>
</dbReference>
<comment type="caution">
    <text evidence="1">The sequence shown here is derived from an EMBL/GenBank/DDBJ whole genome shotgun (WGS) entry which is preliminary data.</text>
</comment>